<keyword evidence="7" id="KW-0031">Aminopeptidase</keyword>
<evidence type="ECO:0000256" key="2">
    <source>
        <dbReference type="ARBA" id="ARBA00022801"/>
    </source>
</evidence>
<dbReference type="NCBIfam" id="TIGR01250">
    <property type="entry name" value="pro_imino_pep_2"/>
    <property type="match status" value="1"/>
</dbReference>
<keyword evidence="8" id="KW-1185">Reference proteome</keyword>
<organism evidence="7 8">
    <name type="scientific">Terricaulis silvestris</name>
    <dbReference type="NCBI Taxonomy" id="2686094"/>
    <lineage>
        <taxon>Bacteria</taxon>
        <taxon>Pseudomonadati</taxon>
        <taxon>Pseudomonadota</taxon>
        <taxon>Alphaproteobacteria</taxon>
        <taxon>Caulobacterales</taxon>
        <taxon>Caulobacteraceae</taxon>
        <taxon>Terricaulis</taxon>
    </lineage>
</organism>
<comment type="similarity">
    <text evidence="1 3">Belongs to the peptidase S33 family.</text>
</comment>
<dbReference type="GO" id="GO:0016020">
    <property type="term" value="C:membrane"/>
    <property type="evidence" value="ECO:0007669"/>
    <property type="project" value="TreeGrafter"/>
</dbReference>
<evidence type="ECO:0000259" key="6">
    <source>
        <dbReference type="Pfam" id="PF00561"/>
    </source>
</evidence>
<proteinExistence type="inferred from homology"/>
<dbReference type="EMBL" id="CP047045">
    <property type="protein sequence ID" value="QGZ93996.1"/>
    <property type="molecule type" value="Genomic_DNA"/>
</dbReference>
<dbReference type="RefSeq" id="WP_158764970.1">
    <property type="nucleotide sequence ID" value="NZ_CP047045.1"/>
</dbReference>
<evidence type="ECO:0000256" key="3">
    <source>
        <dbReference type="PIRNR" id="PIRNR005539"/>
    </source>
</evidence>
<dbReference type="InterPro" id="IPR002410">
    <property type="entry name" value="Peptidase_S33"/>
</dbReference>
<dbReference type="Proteomes" id="UP000431269">
    <property type="component" value="Chromosome"/>
</dbReference>
<protein>
    <submittedName>
        <fullName evidence="7">Proline iminopeptidase</fullName>
        <ecNumber evidence="7">3.4.11.5</ecNumber>
    </submittedName>
</protein>
<keyword evidence="7" id="KW-0645">Protease</keyword>
<gene>
    <name evidence="7" type="primary">pip_1</name>
    <name evidence="7" type="ORF">DSM104635_00812</name>
</gene>
<dbReference type="InterPro" id="IPR050266">
    <property type="entry name" value="AB_hydrolase_sf"/>
</dbReference>
<dbReference type="EC" id="3.4.11.5" evidence="7"/>
<feature type="chain" id="PRO_5026290784" evidence="5">
    <location>
        <begin position="18"/>
        <end position="317"/>
    </location>
</feature>
<keyword evidence="5" id="KW-0732">Signal</keyword>
<sequence length="317" mass="34100">MISITRRGALLTGAAMAAGCAQPAQEQPREGRIAVPGGEIVWRRFGDGPKTPLLAIHGGPGFPSDYLETLAPLGNERSVYLWDQLGCGRSDRPTDPSLWNIPRFVEEMHAVRNGLGLTRLHILGQSWGTCLATDYLLTKGQEGVASVTLAGPVMSARRYLADVRPMISEIAPEHQAAIVEAERTQVYDSPAYVAATEAFYALHITRSLTPETRALWDRTVAGAGLDTYVAMNGPSEFSFSGSLQSYEREADLPRLQLPVLFLSGEFDTCTPDAARQFAAQTPNAEVAVIPGAGHVTTLDNPDATNAAVRAFIEAHDA</sequence>
<dbReference type="AlphaFoldDB" id="A0A6I6MLD5"/>
<dbReference type="PRINTS" id="PR00793">
    <property type="entry name" value="PROAMNOPTASE"/>
</dbReference>
<name>A0A6I6MLD5_9CAUL</name>
<feature type="active site" evidence="4">
    <location>
        <position position="267"/>
    </location>
</feature>
<dbReference type="PANTHER" id="PTHR43798">
    <property type="entry name" value="MONOACYLGLYCEROL LIPASE"/>
    <property type="match status" value="1"/>
</dbReference>
<evidence type="ECO:0000256" key="5">
    <source>
        <dbReference type="SAM" id="SignalP"/>
    </source>
</evidence>
<evidence type="ECO:0000313" key="8">
    <source>
        <dbReference type="Proteomes" id="UP000431269"/>
    </source>
</evidence>
<feature type="active site" description="Nucleophile" evidence="4">
    <location>
        <position position="126"/>
    </location>
</feature>
<feature type="signal peptide" evidence="5">
    <location>
        <begin position="1"/>
        <end position="17"/>
    </location>
</feature>
<evidence type="ECO:0000256" key="4">
    <source>
        <dbReference type="PIRSR" id="PIRSR005539-1"/>
    </source>
</evidence>
<feature type="domain" description="AB hydrolase-1" evidence="6">
    <location>
        <begin position="52"/>
        <end position="301"/>
    </location>
</feature>
<evidence type="ECO:0000256" key="1">
    <source>
        <dbReference type="ARBA" id="ARBA00010088"/>
    </source>
</evidence>
<evidence type="ECO:0000313" key="7">
    <source>
        <dbReference type="EMBL" id="QGZ93996.1"/>
    </source>
</evidence>
<dbReference type="PROSITE" id="PS51257">
    <property type="entry name" value="PROKAR_LIPOPROTEIN"/>
    <property type="match status" value="1"/>
</dbReference>
<reference evidence="8" key="1">
    <citation type="submission" date="2019-12" db="EMBL/GenBank/DDBJ databases">
        <title>Complete genome of Terracaulis silvestris 0127_4.</title>
        <authorList>
            <person name="Vieira S."/>
            <person name="Riedel T."/>
            <person name="Sproer C."/>
            <person name="Pascual J."/>
            <person name="Boedeker C."/>
            <person name="Overmann J."/>
        </authorList>
    </citation>
    <scope>NUCLEOTIDE SEQUENCE [LARGE SCALE GENOMIC DNA]</scope>
    <source>
        <strain evidence="8">0127_4</strain>
    </source>
</reference>
<dbReference type="KEGG" id="tsv:DSM104635_00812"/>
<dbReference type="InterPro" id="IPR000073">
    <property type="entry name" value="AB_hydrolase_1"/>
</dbReference>
<dbReference type="SUPFAM" id="SSF53474">
    <property type="entry name" value="alpha/beta-Hydrolases"/>
    <property type="match status" value="1"/>
</dbReference>
<dbReference type="GO" id="GO:0004177">
    <property type="term" value="F:aminopeptidase activity"/>
    <property type="evidence" value="ECO:0007669"/>
    <property type="project" value="UniProtKB-KW"/>
</dbReference>
<feature type="active site" description="Proton donor" evidence="4">
    <location>
        <position position="294"/>
    </location>
</feature>
<dbReference type="Gene3D" id="3.40.50.1820">
    <property type="entry name" value="alpha/beta hydrolase"/>
    <property type="match status" value="1"/>
</dbReference>
<accession>A0A6I6MLD5</accession>
<dbReference type="InterPro" id="IPR029058">
    <property type="entry name" value="AB_hydrolase_fold"/>
</dbReference>
<dbReference type="Pfam" id="PF00561">
    <property type="entry name" value="Abhydrolase_1"/>
    <property type="match status" value="1"/>
</dbReference>
<keyword evidence="2 3" id="KW-0378">Hydrolase</keyword>
<dbReference type="GO" id="GO:0006508">
    <property type="term" value="P:proteolysis"/>
    <property type="evidence" value="ECO:0007669"/>
    <property type="project" value="InterPro"/>
</dbReference>
<dbReference type="InterPro" id="IPR005945">
    <property type="entry name" value="Pro_imino_pep"/>
</dbReference>
<dbReference type="PANTHER" id="PTHR43798:SF27">
    <property type="entry name" value="HYDROLASE ALPHA_BETA HYDROLASE FOLD FAMILY"/>
    <property type="match status" value="1"/>
</dbReference>
<dbReference type="PIRSF" id="PIRSF005539">
    <property type="entry name" value="Pept_S33_TRI_F1"/>
    <property type="match status" value="1"/>
</dbReference>